<dbReference type="InterPro" id="IPR007899">
    <property type="entry name" value="CHAD_dom"/>
</dbReference>
<dbReference type="RefSeq" id="WP_157034585.1">
    <property type="nucleotide sequence ID" value="NZ_JOEG01000001.1"/>
</dbReference>
<dbReference type="PROSITE" id="PS51708">
    <property type="entry name" value="CHAD"/>
    <property type="match status" value="1"/>
</dbReference>
<dbReference type="InterPro" id="IPR038186">
    <property type="entry name" value="CHAD_dom_sf"/>
</dbReference>
<feature type="compositionally biased region" description="Polar residues" evidence="1">
    <location>
        <begin position="227"/>
        <end position="284"/>
    </location>
</feature>
<feature type="region of interest" description="Disordered" evidence="1">
    <location>
        <begin position="1"/>
        <end position="53"/>
    </location>
</feature>
<name>A0A810LBG5_9ACTN</name>
<feature type="domain" description="CHAD" evidence="2">
    <location>
        <begin position="50"/>
        <end position="401"/>
    </location>
</feature>
<dbReference type="Gene3D" id="1.40.20.10">
    <property type="entry name" value="CHAD domain"/>
    <property type="match status" value="1"/>
</dbReference>
<sequence length="411" mass="43921">MFPPARPARAIAELRMPGPAPPRGSPRPARDGLDDAHRASGRSETGPEPARTGGRLVADYLAAQRDALLTAAPGARRGDPDAVHEMRTATRRLRSTLRTFRPLWSHDATEPLRTELRWLGGLLGAVRDTDVLAEILAAAIGAADPALLVGPVADRVGRQLAVDAEAARAGLAHALTDDRYALLLDRLATLVAAPAPDASYRQARAHAREALHRADRRLDAALRHPATTPSSDEPDRTTTVAPDQPDLSTTGAPDQPDVSTTGASDQPDVSTTGASDQPDVSTTGAPDRPDLSTAGARDEPDRAMLHDARKAYKRARYAAEALAPVAGEPADRLVHRLRDLQDVLGDLHDAWLAAGVLQAHAAAAQRDGESPVSYEVLAAHRTAAANDLLALVPRARRRARRPGVRRWLERR</sequence>
<dbReference type="PANTHER" id="PTHR39339">
    <property type="entry name" value="SLR1444 PROTEIN"/>
    <property type="match status" value="1"/>
</dbReference>
<evidence type="ECO:0000259" key="2">
    <source>
        <dbReference type="PROSITE" id="PS51708"/>
    </source>
</evidence>
<evidence type="ECO:0000313" key="3">
    <source>
        <dbReference type="EMBL" id="BCJ31601.1"/>
    </source>
</evidence>
<proteinExistence type="predicted"/>
<dbReference type="SMART" id="SM00880">
    <property type="entry name" value="CHAD"/>
    <property type="match status" value="1"/>
</dbReference>
<dbReference type="EMBL" id="AP023354">
    <property type="protein sequence ID" value="BCJ31601.1"/>
    <property type="molecule type" value="Genomic_DNA"/>
</dbReference>
<evidence type="ECO:0000313" key="4">
    <source>
        <dbReference type="Proteomes" id="UP000680750"/>
    </source>
</evidence>
<evidence type="ECO:0000256" key="1">
    <source>
        <dbReference type="SAM" id="MobiDB-lite"/>
    </source>
</evidence>
<dbReference type="PANTHER" id="PTHR39339:SF1">
    <property type="entry name" value="CHAD DOMAIN-CONTAINING PROTEIN"/>
    <property type="match status" value="1"/>
</dbReference>
<keyword evidence="4" id="KW-1185">Reference proteome</keyword>
<organism evidence="3 4">
    <name type="scientific">Actinocatenispora sera</name>
    <dbReference type="NCBI Taxonomy" id="390989"/>
    <lineage>
        <taxon>Bacteria</taxon>
        <taxon>Bacillati</taxon>
        <taxon>Actinomycetota</taxon>
        <taxon>Actinomycetes</taxon>
        <taxon>Micromonosporales</taxon>
        <taxon>Micromonosporaceae</taxon>
        <taxon>Actinocatenispora</taxon>
    </lineage>
</organism>
<dbReference type="KEGG" id="aser:Asera_57090"/>
<accession>A0A810LBG5</accession>
<protein>
    <recommendedName>
        <fullName evidence="2">CHAD domain-containing protein</fullName>
    </recommendedName>
</protein>
<feature type="region of interest" description="Disordered" evidence="1">
    <location>
        <begin position="223"/>
        <end position="302"/>
    </location>
</feature>
<dbReference type="Proteomes" id="UP000680750">
    <property type="component" value="Chromosome"/>
</dbReference>
<dbReference type="OrthoDB" id="9777271at2"/>
<reference evidence="3" key="1">
    <citation type="submission" date="2020-08" db="EMBL/GenBank/DDBJ databases">
        <title>Whole genome shotgun sequence of Actinocatenispora sera NBRC 101916.</title>
        <authorList>
            <person name="Komaki H."/>
            <person name="Tamura T."/>
        </authorList>
    </citation>
    <scope>NUCLEOTIDE SEQUENCE</scope>
    <source>
        <strain evidence="3">NBRC 101916</strain>
    </source>
</reference>
<dbReference type="Pfam" id="PF05235">
    <property type="entry name" value="CHAD"/>
    <property type="match status" value="2"/>
</dbReference>
<gene>
    <name evidence="3" type="ORF">Asera_57090</name>
</gene>
<feature type="compositionally biased region" description="Basic and acidic residues" evidence="1">
    <location>
        <begin position="28"/>
        <end position="38"/>
    </location>
</feature>
<dbReference type="AlphaFoldDB" id="A0A810LBG5"/>